<dbReference type="EC" id="2.7.13.3" evidence="2"/>
<evidence type="ECO:0000256" key="2">
    <source>
        <dbReference type="ARBA" id="ARBA00012438"/>
    </source>
</evidence>
<dbReference type="EMBL" id="WHPD01000424">
    <property type="protein sequence ID" value="MPV87412.1"/>
    <property type="molecule type" value="Genomic_DNA"/>
</dbReference>
<evidence type="ECO:0000256" key="9">
    <source>
        <dbReference type="SAM" id="MobiDB-lite"/>
    </source>
</evidence>
<dbReference type="AlphaFoldDB" id="A0A7J9USB4"/>
<keyword evidence="8" id="KW-0902">Two-component regulatory system</keyword>
<dbReference type="InterPro" id="IPR003594">
    <property type="entry name" value="HATPase_dom"/>
</dbReference>
<protein>
    <recommendedName>
        <fullName evidence="2">histidine kinase</fullName>
        <ecNumber evidence="2">2.7.13.3</ecNumber>
    </recommendedName>
</protein>
<gene>
    <name evidence="13" type="ORF">GB882_01935</name>
</gene>
<dbReference type="Pfam" id="PF07730">
    <property type="entry name" value="HisKA_3"/>
    <property type="match status" value="1"/>
</dbReference>
<dbReference type="GO" id="GO:0005524">
    <property type="term" value="F:ATP binding"/>
    <property type="evidence" value="ECO:0007669"/>
    <property type="project" value="UniProtKB-KW"/>
</dbReference>
<organism evidence="13 14">
    <name type="scientific">Georgenia ruanii</name>
    <dbReference type="NCBI Taxonomy" id="348442"/>
    <lineage>
        <taxon>Bacteria</taxon>
        <taxon>Bacillati</taxon>
        <taxon>Actinomycetota</taxon>
        <taxon>Actinomycetes</taxon>
        <taxon>Micrococcales</taxon>
        <taxon>Bogoriellaceae</taxon>
        <taxon>Georgenia</taxon>
    </lineage>
</organism>
<dbReference type="CDD" id="cd16917">
    <property type="entry name" value="HATPase_UhpB-NarQ-NarX-like"/>
    <property type="match status" value="1"/>
</dbReference>
<feature type="transmembrane region" description="Helical" evidence="10">
    <location>
        <begin position="33"/>
        <end position="51"/>
    </location>
</feature>
<feature type="domain" description="Histidine kinase/HSP90-like ATPase" evidence="11">
    <location>
        <begin position="441"/>
        <end position="527"/>
    </location>
</feature>
<accession>A0A7J9USB4</accession>
<evidence type="ECO:0000256" key="3">
    <source>
        <dbReference type="ARBA" id="ARBA00022553"/>
    </source>
</evidence>
<comment type="catalytic activity">
    <reaction evidence="1">
        <text>ATP + protein L-histidine = ADP + protein N-phospho-L-histidine.</text>
        <dbReference type="EC" id="2.7.13.3"/>
    </reaction>
</comment>
<feature type="non-terminal residue" evidence="13">
    <location>
        <position position="1"/>
    </location>
</feature>
<dbReference type="Gene3D" id="3.30.565.10">
    <property type="entry name" value="Histidine kinase-like ATPase, C-terminal domain"/>
    <property type="match status" value="1"/>
</dbReference>
<dbReference type="PANTHER" id="PTHR24421:SF10">
    <property type="entry name" value="NITRATE_NITRITE SENSOR PROTEIN NARQ"/>
    <property type="match status" value="1"/>
</dbReference>
<evidence type="ECO:0000256" key="4">
    <source>
        <dbReference type="ARBA" id="ARBA00022679"/>
    </source>
</evidence>
<feature type="transmembrane region" description="Helical" evidence="10">
    <location>
        <begin position="191"/>
        <end position="210"/>
    </location>
</feature>
<evidence type="ECO:0000259" key="11">
    <source>
        <dbReference type="Pfam" id="PF02518"/>
    </source>
</evidence>
<keyword evidence="14" id="KW-1185">Reference proteome</keyword>
<feature type="region of interest" description="Disordered" evidence="9">
    <location>
        <begin position="533"/>
        <end position="558"/>
    </location>
</feature>
<evidence type="ECO:0000256" key="6">
    <source>
        <dbReference type="ARBA" id="ARBA00022777"/>
    </source>
</evidence>
<dbReference type="Gene3D" id="1.20.5.1930">
    <property type="match status" value="1"/>
</dbReference>
<name>A0A7J9USB4_9MICO</name>
<feature type="domain" description="Signal transduction histidine kinase subgroup 3 dimerisation and phosphoacceptor" evidence="12">
    <location>
        <begin position="336"/>
        <end position="395"/>
    </location>
</feature>
<keyword evidence="10" id="KW-1133">Transmembrane helix</keyword>
<feature type="transmembrane region" description="Helical" evidence="10">
    <location>
        <begin position="217"/>
        <end position="234"/>
    </location>
</feature>
<evidence type="ECO:0000313" key="13">
    <source>
        <dbReference type="EMBL" id="MPV87412.1"/>
    </source>
</evidence>
<feature type="transmembrane region" description="Helical" evidence="10">
    <location>
        <begin position="166"/>
        <end position="185"/>
    </location>
</feature>
<dbReference type="GO" id="GO:0000155">
    <property type="term" value="F:phosphorelay sensor kinase activity"/>
    <property type="evidence" value="ECO:0007669"/>
    <property type="project" value="InterPro"/>
</dbReference>
<evidence type="ECO:0000256" key="5">
    <source>
        <dbReference type="ARBA" id="ARBA00022741"/>
    </source>
</evidence>
<keyword evidence="10" id="KW-0472">Membrane</keyword>
<feature type="transmembrane region" description="Helical" evidence="10">
    <location>
        <begin position="286"/>
        <end position="306"/>
    </location>
</feature>
<dbReference type="InterPro" id="IPR036890">
    <property type="entry name" value="HATPase_C_sf"/>
</dbReference>
<dbReference type="InterPro" id="IPR050482">
    <property type="entry name" value="Sensor_HK_TwoCompSys"/>
</dbReference>
<dbReference type="Proteomes" id="UP000429644">
    <property type="component" value="Unassembled WGS sequence"/>
</dbReference>
<dbReference type="GO" id="GO:0016020">
    <property type="term" value="C:membrane"/>
    <property type="evidence" value="ECO:0007669"/>
    <property type="project" value="InterPro"/>
</dbReference>
<evidence type="ECO:0000256" key="8">
    <source>
        <dbReference type="ARBA" id="ARBA00023012"/>
    </source>
</evidence>
<dbReference type="GO" id="GO:0046983">
    <property type="term" value="F:protein dimerization activity"/>
    <property type="evidence" value="ECO:0007669"/>
    <property type="project" value="InterPro"/>
</dbReference>
<keyword evidence="5" id="KW-0547">Nucleotide-binding</keyword>
<evidence type="ECO:0000313" key="14">
    <source>
        <dbReference type="Proteomes" id="UP000429644"/>
    </source>
</evidence>
<dbReference type="PANTHER" id="PTHR24421">
    <property type="entry name" value="NITRATE/NITRITE SENSOR PROTEIN NARX-RELATED"/>
    <property type="match status" value="1"/>
</dbReference>
<keyword evidence="7" id="KW-0067">ATP-binding</keyword>
<feature type="compositionally biased region" description="Low complexity" evidence="9">
    <location>
        <begin position="537"/>
        <end position="558"/>
    </location>
</feature>
<proteinExistence type="predicted"/>
<evidence type="ECO:0000256" key="10">
    <source>
        <dbReference type="SAM" id="Phobius"/>
    </source>
</evidence>
<keyword evidence="10" id="KW-0812">Transmembrane</keyword>
<dbReference type="SUPFAM" id="SSF55874">
    <property type="entry name" value="ATPase domain of HSP90 chaperone/DNA topoisomerase II/histidine kinase"/>
    <property type="match status" value="1"/>
</dbReference>
<evidence type="ECO:0000256" key="7">
    <source>
        <dbReference type="ARBA" id="ARBA00022840"/>
    </source>
</evidence>
<comment type="caution">
    <text evidence="13">The sequence shown here is derived from an EMBL/GenBank/DDBJ whole genome shotgun (WGS) entry which is preliminary data.</text>
</comment>
<keyword evidence="4" id="KW-0808">Transferase</keyword>
<keyword evidence="6" id="KW-0418">Kinase</keyword>
<dbReference type="InterPro" id="IPR011712">
    <property type="entry name" value="Sig_transdc_His_kin_sub3_dim/P"/>
</dbReference>
<evidence type="ECO:0000259" key="12">
    <source>
        <dbReference type="Pfam" id="PF07730"/>
    </source>
</evidence>
<dbReference type="Pfam" id="PF02518">
    <property type="entry name" value="HATPase_c"/>
    <property type="match status" value="1"/>
</dbReference>
<reference evidence="13 14" key="1">
    <citation type="submission" date="2019-10" db="EMBL/GenBank/DDBJ databases">
        <title>Georgenia wutianyii sp. nov. and Georgenia yuyongxinii sp. nov. isolated from plateau pika (Ochotona curzoniae) in the Qinghai-Tibet plateau of China.</title>
        <authorList>
            <person name="Tian Z."/>
        </authorList>
    </citation>
    <scope>NUCLEOTIDE SEQUENCE [LARGE SCALE GENOMIC DNA]</scope>
    <source>
        <strain evidence="13 14">JCM 15130</strain>
    </source>
</reference>
<evidence type="ECO:0000256" key="1">
    <source>
        <dbReference type="ARBA" id="ARBA00000085"/>
    </source>
</evidence>
<sequence>VQALRRENLGILAGALLLGALTGALVGGTVADALFVSCLALGLLLALRHVAGATLRWRAARARAAEVAALRPGAVARAAVREERARLTADVQAVVRAAVVDMQDGARRAAGAWDAEPVAELRGIQRAGTAATSELRRMLGLLREPVEPAPAAAADADGARIRRAEVVLAALAAADVLVEAVIAHRTGWPEAAYMTPVAVGLTVLAALTVLGRRLASGASTLLLAALVTTGTLVGHSVVEGVWMLVTVGALGWACGAWERRLTWALAGPGMLALALVHKHAQARPENLFIALVILGVGLFTGLLVRVMRSRARRARRAVGAREAELGAASAAAVLAERLTVARELHDLVSGAVGVVVMQAGAAEVLLATDRAGGRRALDVVLTTCAHTLEELDRFLAAKDGAPGSAGHDLADLRGLVDRMRLAGLAVDLTMVGDAAAAMPTVYRVVQEALLNTLRHAPGARAAVEVAAAGGRVRVVVVDDGPGPGADASRGFGLVGLAERVQSDGGTLSTGTGPEGTGFRVDATLPLPADTRLPISPAPTWAPRTAAGAGRPAAGTGAP</sequence>
<keyword evidence="3" id="KW-0597">Phosphoprotein</keyword>
<feature type="transmembrane region" description="Helical" evidence="10">
    <location>
        <begin position="9"/>
        <end position="27"/>
    </location>
</feature>